<organism evidence="3 4">
    <name type="scientific">Alicyclobacillus acidocaldarius (strain Tc-4-1)</name>
    <name type="common">Bacillus acidocaldarius</name>
    <dbReference type="NCBI Taxonomy" id="1048834"/>
    <lineage>
        <taxon>Bacteria</taxon>
        <taxon>Bacillati</taxon>
        <taxon>Bacillota</taxon>
        <taxon>Bacilli</taxon>
        <taxon>Bacillales</taxon>
        <taxon>Alicyclobacillaceae</taxon>
        <taxon>Alicyclobacillus</taxon>
    </lineage>
</organism>
<feature type="domain" description="Transglutaminase-like" evidence="2">
    <location>
        <begin position="443"/>
        <end position="515"/>
    </location>
</feature>
<keyword evidence="1" id="KW-0472">Membrane</keyword>
<dbReference type="PATRIC" id="fig|1048834.4.peg.484"/>
<evidence type="ECO:0000256" key="1">
    <source>
        <dbReference type="SAM" id="Phobius"/>
    </source>
</evidence>
<dbReference type="Proteomes" id="UP000000292">
    <property type="component" value="Chromosome"/>
</dbReference>
<dbReference type="KEGG" id="aad:TC41_0516"/>
<feature type="transmembrane region" description="Helical" evidence="1">
    <location>
        <begin position="12"/>
        <end position="28"/>
    </location>
</feature>
<dbReference type="HOGENOM" id="CLU_405799_0_0_9"/>
<accession>F8ICK3</accession>
<dbReference type="PANTHER" id="PTHR42736:SF1">
    <property type="entry name" value="PROTEIN-GLUTAMINE GAMMA-GLUTAMYLTRANSFERASE"/>
    <property type="match status" value="1"/>
</dbReference>
<sequence length="706" mass="75517">MAHQLARRLVRNLLWFAWVVIALSPVAWVLARRAALEVEAFWFAMCLAAALANRWQRVVAWMALVAVQAAAIAETAGLAGWPSSVADTVWRLYAFSLAGLAAMALVRYAYRRPLTWLLYNAVAQTGLVAVSLAHPVAGVGLELVCLAVMLVLFAYARWEGEAVEPDWQRVAGVGAGVVLCGALCAFLAPKGPLAPSVARIVMSLVPQTPARTGYSLDDSHLGGSLVTDPQPVLEVRTPIPLDLRGQVLSDYTGQGWMSVPLDGSDVATAAVGQPLPGGLPFAHLPYRVMDVAVSVKGAVNTSDLLAPYAVDRVLRLPGLYGNEFAIDTLQGNIKAAPLGPGESYELEVAVPNNPYARLASVSAPFADVRRDIPASTRAVDTQLPAELPASVRQLAARIVTNAHAVTEYEMVNAIIQYLAAHERYDVSDVPVPQPGQDYVAQFLFDTHRGYCDNFASAAAVMLRTLGVPTRFVTGFAVSAQNEVAPDTYVVSEADAHAWIEVYFPYFGWIPFDPTPGFAMTFAPVSAPVRGPTGKEPRSGRHGEAPASLPVVRPEVRVVAPVALGGVAAALGALWAVRRVRRRRKAPQGDFDAFLRLVGEARAALGLPPSATLRDLRPLADLAGAADAFGPWLRAAEANLYGRELQASEPAGWRDLSATLSQWLEAAARGALREPVSAFGSPSAHAVARAQRDFIFEYSCAFSGKAW</sequence>
<reference evidence="3 4" key="1">
    <citation type="journal article" date="2011" name="J. Bacteriol.">
        <title>Complete Genome Sequence of Alicyclobacillus acidocaldarius Strain Tc-4-1.</title>
        <authorList>
            <person name="Chen Y."/>
            <person name="He Y."/>
            <person name="Zhang B."/>
            <person name="Yang J."/>
            <person name="Li W."/>
            <person name="Dong Z."/>
            <person name="Hu S."/>
        </authorList>
    </citation>
    <scope>NUCLEOTIDE SEQUENCE [LARGE SCALE GENOMIC DNA]</scope>
    <source>
        <strain evidence="3 4">Tc-4-1</strain>
    </source>
</reference>
<gene>
    <name evidence="3" type="ordered locus">TC41_0516</name>
</gene>
<feature type="transmembrane region" description="Helical" evidence="1">
    <location>
        <begin position="557"/>
        <end position="576"/>
    </location>
</feature>
<proteinExistence type="predicted"/>
<feature type="transmembrane region" description="Helical" evidence="1">
    <location>
        <begin position="170"/>
        <end position="188"/>
    </location>
</feature>
<keyword evidence="1" id="KW-1133">Transmembrane helix</keyword>
<name>F8ICK3_ALIAT</name>
<dbReference type="SUPFAM" id="SSF54001">
    <property type="entry name" value="Cysteine proteinases"/>
    <property type="match status" value="1"/>
</dbReference>
<dbReference type="InterPro" id="IPR002931">
    <property type="entry name" value="Transglutaminase-like"/>
</dbReference>
<evidence type="ECO:0000313" key="3">
    <source>
        <dbReference type="EMBL" id="AEJ42479.1"/>
    </source>
</evidence>
<keyword evidence="1" id="KW-0812">Transmembrane</keyword>
<protein>
    <submittedName>
        <fullName evidence="3">Transglutaminase domain protein</fullName>
    </submittedName>
</protein>
<dbReference type="Pfam" id="PF01841">
    <property type="entry name" value="Transglut_core"/>
    <property type="match status" value="1"/>
</dbReference>
<feature type="transmembrane region" description="Helical" evidence="1">
    <location>
        <begin position="139"/>
        <end position="158"/>
    </location>
</feature>
<dbReference type="SMART" id="SM00460">
    <property type="entry name" value="TGc"/>
    <property type="match status" value="1"/>
</dbReference>
<dbReference type="OrthoDB" id="9804872at2"/>
<dbReference type="PANTHER" id="PTHR42736">
    <property type="entry name" value="PROTEIN-GLUTAMINE GAMMA-GLUTAMYLTRANSFERASE"/>
    <property type="match status" value="1"/>
</dbReference>
<dbReference type="RefSeq" id="WP_014463385.1">
    <property type="nucleotide sequence ID" value="NC_017167.1"/>
</dbReference>
<dbReference type="AlphaFoldDB" id="F8ICK3"/>
<dbReference type="InterPro" id="IPR052901">
    <property type="entry name" value="Bact_TGase-like"/>
</dbReference>
<dbReference type="eggNOG" id="COG1305">
    <property type="taxonomic scope" value="Bacteria"/>
</dbReference>
<reference evidence="4" key="2">
    <citation type="submission" date="2011-06" db="EMBL/GenBank/DDBJ databases">
        <title>The complete genome sequence of Alicyclobacillus acidocaldarius sp. Tc-4-1.</title>
        <authorList>
            <person name="Chen Y."/>
            <person name="He Y."/>
            <person name="Dong Z."/>
            <person name="Hu S."/>
        </authorList>
    </citation>
    <scope>NUCLEOTIDE SEQUENCE [LARGE SCALE GENOMIC DNA]</scope>
    <source>
        <strain evidence="4">Tc-4-1</strain>
    </source>
</reference>
<dbReference type="STRING" id="1048834.TC41_0516"/>
<feature type="transmembrane region" description="Helical" evidence="1">
    <location>
        <begin position="92"/>
        <end position="110"/>
    </location>
</feature>
<dbReference type="Gene3D" id="3.10.620.30">
    <property type="match status" value="1"/>
</dbReference>
<dbReference type="EMBL" id="CP002902">
    <property type="protein sequence ID" value="AEJ42479.1"/>
    <property type="molecule type" value="Genomic_DNA"/>
</dbReference>
<dbReference type="InterPro" id="IPR038765">
    <property type="entry name" value="Papain-like_cys_pep_sf"/>
</dbReference>
<feature type="transmembrane region" description="Helical" evidence="1">
    <location>
        <begin position="59"/>
        <end position="80"/>
    </location>
</feature>
<evidence type="ECO:0000313" key="4">
    <source>
        <dbReference type="Proteomes" id="UP000000292"/>
    </source>
</evidence>
<evidence type="ECO:0000259" key="2">
    <source>
        <dbReference type="SMART" id="SM00460"/>
    </source>
</evidence>